<comment type="caution">
    <text evidence="2">The sequence shown here is derived from an EMBL/GenBank/DDBJ whole genome shotgun (WGS) entry which is preliminary data.</text>
</comment>
<protein>
    <submittedName>
        <fullName evidence="2">Uncharacterized protein</fullName>
    </submittedName>
</protein>
<organism evidence="2 3">
    <name type="scientific">Steinernema hermaphroditum</name>
    <dbReference type="NCBI Taxonomy" id="289476"/>
    <lineage>
        <taxon>Eukaryota</taxon>
        <taxon>Metazoa</taxon>
        <taxon>Ecdysozoa</taxon>
        <taxon>Nematoda</taxon>
        <taxon>Chromadorea</taxon>
        <taxon>Rhabditida</taxon>
        <taxon>Tylenchina</taxon>
        <taxon>Panagrolaimomorpha</taxon>
        <taxon>Strongyloidoidea</taxon>
        <taxon>Steinernematidae</taxon>
        <taxon>Steinernema</taxon>
    </lineage>
</organism>
<evidence type="ECO:0000313" key="2">
    <source>
        <dbReference type="EMBL" id="KAK0405373.1"/>
    </source>
</evidence>
<sequence length="118" mass="12683">MKRRPKQYGYVGASKGFAGYADGKDDEKNVSMSSINGEKEECDKENTVMVDEKTLCALSGFGMSTKKAVLEGHDGKQLATDQANNNRLSKRPKRAEGRGVIAKTSSATAEINNPAPLS</sequence>
<reference evidence="2" key="1">
    <citation type="submission" date="2023-06" db="EMBL/GenBank/DDBJ databases">
        <title>Genomic analysis of the entomopathogenic nematode Steinernema hermaphroditum.</title>
        <authorList>
            <person name="Schwarz E.M."/>
            <person name="Heppert J.K."/>
            <person name="Baniya A."/>
            <person name="Schwartz H.T."/>
            <person name="Tan C.-H."/>
            <person name="Antoshechkin I."/>
            <person name="Sternberg P.W."/>
            <person name="Goodrich-Blair H."/>
            <person name="Dillman A.R."/>
        </authorList>
    </citation>
    <scope>NUCLEOTIDE SEQUENCE</scope>
    <source>
        <strain evidence="2">PS9179</strain>
        <tissue evidence="2">Whole animal</tissue>
    </source>
</reference>
<gene>
    <name evidence="2" type="ORF">QR680_017952</name>
</gene>
<dbReference type="EMBL" id="JAUCMV010000004">
    <property type="protein sequence ID" value="KAK0405373.1"/>
    <property type="molecule type" value="Genomic_DNA"/>
</dbReference>
<dbReference type="Proteomes" id="UP001175271">
    <property type="component" value="Unassembled WGS sequence"/>
</dbReference>
<dbReference type="AlphaFoldDB" id="A0AA39HIH5"/>
<proteinExistence type="predicted"/>
<evidence type="ECO:0000256" key="1">
    <source>
        <dbReference type="SAM" id="MobiDB-lite"/>
    </source>
</evidence>
<accession>A0AA39HIH5</accession>
<feature type="region of interest" description="Disordered" evidence="1">
    <location>
        <begin position="75"/>
        <end position="118"/>
    </location>
</feature>
<keyword evidence="3" id="KW-1185">Reference proteome</keyword>
<name>A0AA39HIH5_9BILA</name>
<evidence type="ECO:0000313" key="3">
    <source>
        <dbReference type="Proteomes" id="UP001175271"/>
    </source>
</evidence>